<gene>
    <name evidence="5" type="ORF">DNFV4_02776</name>
</gene>
<evidence type="ECO:0000256" key="1">
    <source>
        <dbReference type="ARBA" id="ARBA00010333"/>
    </source>
</evidence>
<dbReference type="InterPro" id="IPR001638">
    <property type="entry name" value="Solute-binding_3/MltF_N"/>
</dbReference>
<dbReference type="GO" id="GO:0006865">
    <property type="term" value="P:amino acid transport"/>
    <property type="evidence" value="ECO:0007669"/>
    <property type="project" value="TreeGrafter"/>
</dbReference>
<comment type="similarity">
    <text evidence="1">Belongs to the bacterial solute-binding protein 3 family.</text>
</comment>
<proteinExistence type="inferred from homology"/>
<name>A0AA86N0M3_9BACT</name>
<dbReference type="Pfam" id="PF00497">
    <property type="entry name" value="SBP_bac_3"/>
    <property type="match status" value="1"/>
</dbReference>
<dbReference type="Proteomes" id="UP001179121">
    <property type="component" value="Chromosome"/>
</dbReference>
<evidence type="ECO:0000313" key="6">
    <source>
        <dbReference type="Proteomes" id="UP001179121"/>
    </source>
</evidence>
<protein>
    <submittedName>
        <fullName evidence="5">PBPb domain-containing protein</fullName>
    </submittedName>
</protein>
<dbReference type="InterPro" id="IPR051455">
    <property type="entry name" value="Bact_solute-bind_prot3"/>
</dbReference>
<dbReference type="GO" id="GO:0030288">
    <property type="term" value="C:outer membrane-bounded periplasmic space"/>
    <property type="evidence" value="ECO:0007669"/>
    <property type="project" value="TreeGrafter"/>
</dbReference>
<evidence type="ECO:0000256" key="3">
    <source>
        <dbReference type="ARBA" id="ARBA00022729"/>
    </source>
</evidence>
<dbReference type="GO" id="GO:0005576">
    <property type="term" value="C:extracellular region"/>
    <property type="evidence" value="ECO:0007669"/>
    <property type="project" value="TreeGrafter"/>
</dbReference>
<dbReference type="EMBL" id="OX365700">
    <property type="protein sequence ID" value="CAI4032346.1"/>
    <property type="molecule type" value="Genomic_DNA"/>
</dbReference>
<dbReference type="SUPFAM" id="SSF53850">
    <property type="entry name" value="Periplasmic binding protein-like II"/>
    <property type="match status" value="1"/>
</dbReference>
<evidence type="ECO:0000313" key="5">
    <source>
        <dbReference type="EMBL" id="CAI4032346.1"/>
    </source>
</evidence>
<sequence length="335" mass="38101">MIARIVLTASLLALTGCGLVYDAVQWIYPIAKDDLQRVCARKRLRVGISVEPFRPFVFPAVFTDEGLRITGMDVDLVRELASALERRCGREDPVIPTLHLVRVRDQFVELNENKLDLIVSAVTANVPLEQAAGIAYSIPYYDDGAIGGMARSRELAQSIRTRFGAPAQNGEGGTPASRAFEGLRVAVPELRSPYVYAKEYLERSELILCDSLPAAFESQNPPVDVILGKLPVLRYIVTRVRKDWHLIEWADGVPLRLMREQYAVAMAEENYRLRLFVNDTLFRLRESGRLEELRRKWHDDFYAYPRRAATEGLPFSVEDLPQHYDQGTCRWMTSR</sequence>
<accession>A0AA86N0M3</accession>
<evidence type="ECO:0000259" key="4">
    <source>
        <dbReference type="Pfam" id="PF00497"/>
    </source>
</evidence>
<feature type="domain" description="Solute-binding protein family 3/N-terminal" evidence="4">
    <location>
        <begin position="58"/>
        <end position="298"/>
    </location>
</feature>
<dbReference type="Gene3D" id="3.40.190.10">
    <property type="entry name" value="Periplasmic binding protein-like II"/>
    <property type="match status" value="2"/>
</dbReference>
<dbReference type="KEGG" id="nti:DNFV4_02776"/>
<evidence type="ECO:0000256" key="2">
    <source>
        <dbReference type="ARBA" id="ARBA00022448"/>
    </source>
</evidence>
<dbReference type="PANTHER" id="PTHR30085:SF6">
    <property type="entry name" value="ABC TRANSPORTER GLUTAMINE-BINDING PROTEIN GLNH"/>
    <property type="match status" value="1"/>
</dbReference>
<reference evidence="5" key="1">
    <citation type="submission" date="2022-10" db="EMBL/GenBank/DDBJ databases">
        <authorList>
            <person name="Koch H."/>
        </authorList>
    </citation>
    <scope>NUCLEOTIDE SEQUENCE</scope>
    <source>
        <strain evidence="5">DNF</strain>
    </source>
</reference>
<dbReference type="PANTHER" id="PTHR30085">
    <property type="entry name" value="AMINO ACID ABC TRANSPORTER PERMEASE"/>
    <property type="match status" value="1"/>
</dbReference>
<organism evidence="5 6">
    <name type="scientific">Nitrospira tepida</name>
    <dbReference type="NCBI Taxonomy" id="2973512"/>
    <lineage>
        <taxon>Bacteria</taxon>
        <taxon>Pseudomonadati</taxon>
        <taxon>Nitrospirota</taxon>
        <taxon>Nitrospiria</taxon>
        <taxon>Nitrospirales</taxon>
        <taxon>Nitrospiraceae</taxon>
        <taxon>Nitrospira</taxon>
    </lineage>
</organism>
<dbReference type="PROSITE" id="PS51257">
    <property type="entry name" value="PROKAR_LIPOPROTEIN"/>
    <property type="match status" value="1"/>
</dbReference>
<keyword evidence="6" id="KW-1185">Reference proteome</keyword>
<keyword evidence="2" id="KW-0813">Transport</keyword>
<dbReference type="AlphaFoldDB" id="A0AA86N0M3"/>
<keyword evidence="3" id="KW-0732">Signal</keyword>